<gene>
    <name evidence="1" type="ORF">LPLAT_LOCUS3185</name>
</gene>
<proteinExistence type="predicted"/>
<organism evidence="1 2">
    <name type="scientific">Lasius platythorax</name>
    <dbReference type="NCBI Taxonomy" id="488582"/>
    <lineage>
        <taxon>Eukaryota</taxon>
        <taxon>Metazoa</taxon>
        <taxon>Ecdysozoa</taxon>
        <taxon>Arthropoda</taxon>
        <taxon>Hexapoda</taxon>
        <taxon>Insecta</taxon>
        <taxon>Pterygota</taxon>
        <taxon>Neoptera</taxon>
        <taxon>Endopterygota</taxon>
        <taxon>Hymenoptera</taxon>
        <taxon>Apocrita</taxon>
        <taxon>Aculeata</taxon>
        <taxon>Formicoidea</taxon>
        <taxon>Formicidae</taxon>
        <taxon>Formicinae</taxon>
        <taxon>Lasius</taxon>
        <taxon>Lasius</taxon>
    </lineage>
</organism>
<accession>A0AAV2NB35</accession>
<reference evidence="1" key="1">
    <citation type="submission" date="2024-04" db="EMBL/GenBank/DDBJ databases">
        <authorList>
            <consortium name="Molecular Ecology Group"/>
        </authorList>
    </citation>
    <scope>NUCLEOTIDE SEQUENCE</scope>
</reference>
<evidence type="ECO:0000313" key="2">
    <source>
        <dbReference type="Proteomes" id="UP001497644"/>
    </source>
</evidence>
<sequence>MGARSEFNNDILGKIFAESLISITTRTHARIDRSLLFRCLEKQWRKNRRNFVSRKLLTRSSRGQRFKPTRLPSFIEMSGLRLPFGRVVTSKTKGKSVALDTLPDPRIPNEDL</sequence>
<name>A0AAV2NB35_9HYME</name>
<dbReference type="AlphaFoldDB" id="A0AAV2NB35"/>
<keyword evidence="2" id="KW-1185">Reference proteome</keyword>
<dbReference type="EMBL" id="OZ034835">
    <property type="protein sequence ID" value="CAL1677123.1"/>
    <property type="molecule type" value="Genomic_DNA"/>
</dbReference>
<dbReference type="Proteomes" id="UP001497644">
    <property type="component" value="Chromosome 12"/>
</dbReference>
<evidence type="ECO:0000313" key="1">
    <source>
        <dbReference type="EMBL" id="CAL1677123.1"/>
    </source>
</evidence>
<protein>
    <submittedName>
        <fullName evidence="1">Uncharacterized protein</fullName>
    </submittedName>
</protein>